<dbReference type="PANTHER" id="PTHR31350">
    <property type="entry name" value="SI:DKEY-261L7.2"/>
    <property type="match status" value="1"/>
</dbReference>
<dbReference type="EMBL" id="CP014844">
    <property type="protein sequence ID" value="AMR79705.1"/>
    <property type="molecule type" value="Genomic_DNA"/>
</dbReference>
<name>A0A142JNP3_9BURK</name>
<proteinExistence type="inferred from homology"/>
<evidence type="ECO:0000313" key="4">
    <source>
        <dbReference type="Proteomes" id="UP000075238"/>
    </source>
</evidence>
<dbReference type="OrthoDB" id="232498at2"/>
<protein>
    <submittedName>
        <fullName evidence="3">Transglutaminase</fullName>
    </submittedName>
</protein>
<dbReference type="KEGG" id="cnan:A2G96_19190"/>
<evidence type="ECO:0000256" key="1">
    <source>
        <dbReference type="ARBA" id="ARBA00007100"/>
    </source>
</evidence>
<dbReference type="InterPro" id="IPR011990">
    <property type="entry name" value="TPR-like_helical_dom_sf"/>
</dbReference>
<sequence length="282" mass="31709">MTSTKVLDYFASLVADENGIPLTETALSIAQDAYPDLDLQGELAALDVLALRLKRRIAEGTPAIQRLRLLNHFFYRDLGFGANANDYYDPDNSYLNVVLRQRRGIPISLAVLHMELGQQIGLPLKGVSFPNHFLLRMTIPAGEVILDPLTGETLSKEQLQEMLDPYLEREGISDASQVPLGLFLRAASHREIIARMLRNLKAIYLQESRWQRLLAVQNRLVILLPGSIEEVRDRGLAYANLECFRPALADLEAYVQARPDAADIGQIRERMPALRMMSRSLS</sequence>
<evidence type="ECO:0000313" key="3">
    <source>
        <dbReference type="EMBL" id="AMR79705.1"/>
    </source>
</evidence>
<dbReference type="Gene3D" id="1.25.40.10">
    <property type="entry name" value="Tetratricopeptide repeat domain"/>
    <property type="match status" value="1"/>
</dbReference>
<feature type="domain" description="Protein SirB1 N-terminal" evidence="2">
    <location>
        <begin position="44"/>
        <end position="198"/>
    </location>
</feature>
<dbReference type="STRING" id="1796606.A2G96_19190"/>
<dbReference type="InterPro" id="IPR032698">
    <property type="entry name" value="SirB1_N"/>
</dbReference>
<dbReference type="Pfam" id="PF13369">
    <property type="entry name" value="Transglut_core2"/>
    <property type="match status" value="1"/>
</dbReference>
<reference evidence="3 4" key="1">
    <citation type="submission" date="2016-03" db="EMBL/GenBank/DDBJ databases">
        <title>Complete genome sequence of a novel chlorpyrifos degrading bacterium, Cupriavidus nantongensis sp. X1.</title>
        <authorList>
            <person name="Fang L."/>
        </authorList>
    </citation>
    <scope>NUCLEOTIDE SEQUENCE [LARGE SCALE GENOMIC DNA]</scope>
    <source>
        <strain evidence="3 4">X1</strain>
    </source>
</reference>
<comment type="similarity">
    <text evidence="1">Belongs to the UPF0162 family.</text>
</comment>
<accession>A0A142JNP3</accession>
<dbReference type="Proteomes" id="UP000075238">
    <property type="component" value="Chromosome 1"/>
</dbReference>
<evidence type="ECO:0000259" key="2">
    <source>
        <dbReference type="Pfam" id="PF13369"/>
    </source>
</evidence>
<dbReference type="PANTHER" id="PTHR31350:SF21">
    <property type="entry name" value="F-BOX ONLY PROTEIN 21"/>
    <property type="match status" value="1"/>
</dbReference>
<dbReference type="AlphaFoldDB" id="A0A142JNP3"/>
<dbReference type="RefSeq" id="WP_062801644.1">
    <property type="nucleotide sequence ID" value="NZ_CP014844.1"/>
</dbReference>
<dbReference type="Pfam" id="PF13371">
    <property type="entry name" value="TPR_9"/>
    <property type="match status" value="1"/>
</dbReference>
<organism evidence="3 4">
    <name type="scientific">Cupriavidus nantongensis</name>
    <dbReference type="NCBI Taxonomy" id="1796606"/>
    <lineage>
        <taxon>Bacteria</taxon>
        <taxon>Pseudomonadati</taxon>
        <taxon>Pseudomonadota</taxon>
        <taxon>Betaproteobacteria</taxon>
        <taxon>Burkholderiales</taxon>
        <taxon>Burkholderiaceae</taxon>
        <taxon>Cupriavidus</taxon>
    </lineage>
</organism>
<gene>
    <name evidence="3" type="ORF">A2G96_19190</name>
</gene>
<keyword evidence="4" id="KW-1185">Reference proteome</keyword>